<feature type="non-terminal residue" evidence="2">
    <location>
        <position position="44"/>
    </location>
</feature>
<comment type="catalytic activity">
    <reaction evidence="1">
        <text>S-ubiquitinyl-[E2 ubiquitin-conjugating enzyme]-L-cysteine + [acceptor protein]-L-lysine = [E2 ubiquitin-conjugating enzyme]-L-cysteine + N(6)-ubiquitinyl-[acceptor protein]-L-lysine.</text>
        <dbReference type="EC" id="2.3.2.27"/>
    </reaction>
</comment>
<dbReference type="InterPro" id="IPR011513">
    <property type="entry name" value="Nse1"/>
</dbReference>
<keyword evidence="1" id="KW-0539">Nucleus</keyword>
<keyword evidence="1" id="KW-0862">Zinc</keyword>
<keyword evidence="1" id="KW-0234">DNA repair</keyword>
<comment type="subcellular location">
    <subcellularLocation>
        <location evidence="1">Nucleus</location>
    </subcellularLocation>
</comment>
<dbReference type="EMBL" id="AZIM01050354">
    <property type="protein sequence ID" value="ETE56022.1"/>
    <property type="molecule type" value="Genomic_DNA"/>
</dbReference>
<name>V8N3B5_OPHHA</name>
<organism evidence="2 3">
    <name type="scientific">Ophiophagus hannah</name>
    <name type="common">King cobra</name>
    <name type="synonym">Naja hannah</name>
    <dbReference type="NCBI Taxonomy" id="8665"/>
    <lineage>
        <taxon>Eukaryota</taxon>
        <taxon>Metazoa</taxon>
        <taxon>Chordata</taxon>
        <taxon>Craniata</taxon>
        <taxon>Vertebrata</taxon>
        <taxon>Euteleostomi</taxon>
        <taxon>Lepidosauria</taxon>
        <taxon>Squamata</taxon>
        <taxon>Bifurcata</taxon>
        <taxon>Unidentata</taxon>
        <taxon>Episquamata</taxon>
        <taxon>Toxicofera</taxon>
        <taxon>Serpentes</taxon>
        <taxon>Colubroidea</taxon>
        <taxon>Elapidae</taxon>
        <taxon>Elapinae</taxon>
        <taxon>Ophiophagus</taxon>
    </lineage>
</organism>
<keyword evidence="1" id="KW-0233">DNA recombination</keyword>
<evidence type="ECO:0000313" key="2">
    <source>
        <dbReference type="EMBL" id="ETE56022.1"/>
    </source>
</evidence>
<dbReference type="GO" id="GO:0061630">
    <property type="term" value="F:ubiquitin protein ligase activity"/>
    <property type="evidence" value="ECO:0007669"/>
    <property type="project" value="UniProtKB-UniRule"/>
</dbReference>
<proteinExistence type="inferred from homology"/>
<dbReference type="GO" id="GO:0008270">
    <property type="term" value="F:zinc ion binding"/>
    <property type="evidence" value="ECO:0007669"/>
    <property type="project" value="UniProtKB-KW"/>
</dbReference>
<comment type="function">
    <text evidence="1">RING-type zinc finger-containing E3 ubiquitin ligase that assembles with melanoma antigen protein (MAGE) to catalyze the direct transfer of ubiquitin from E2 ubiquitin-conjugating enzyme to a specific substrate. Involved in maintenance of genome integrity, DNA damage response and DNA repair.</text>
</comment>
<comment type="similarity">
    <text evidence="1">Belongs to the NSE1 family.</text>
</comment>
<keyword evidence="1" id="KW-0479">Metal-binding</keyword>
<dbReference type="EC" id="2.3.2.27" evidence="1"/>
<protein>
    <recommendedName>
        <fullName evidence="1">Non-structural maintenance of chromosomes element 1 homolog</fullName>
        <ecNumber evidence="1">2.3.2.27</ecNumber>
    </recommendedName>
</protein>
<keyword evidence="3" id="KW-1185">Reference proteome</keyword>
<keyword evidence="1" id="KW-0833">Ubl conjugation pathway</keyword>
<comment type="subunit">
    <text evidence="1">Component of the Smc5-Smc6 complex.</text>
</comment>
<reference evidence="2 3" key="1">
    <citation type="journal article" date="2013" name="Proc. Natl. Acad. Sci. U.S.A.">
        <title>The king cobra genome reveals dynamic gene evolution and adaptation in the snake venom system.</title>
        <authorList>
            <person name="Vonk F.J."/>
            <person name="Casewell N.R."/>
            <person name="Henkel C.V."/>
            <person name="Heimberg A.M."/>
            <person name="Jansen H.J."/>
            <person name="McCleary R.J."/>
            <person name="Kerkkamp H.M."/>
            <person name="Vos R.A."/>
            <person name="Guerreiro I."/>
            <person name="Calvete J.J."/>
            <person name="Wuster W."/>
            <person name="Woods A.E."/>
            <person name="Logan J.M."/>
            <person name="Harrison R.A."/>
            <person name="Castoe T.A."/>
            <person name="de Koning A.P."/>
            <person name="Pollock D.D."/>
            <person name="Yandell M."/>
            <person name="Calderon D."/>
            <person name="Renjifo C."/>
            <person name="Currier R.B."/>
            <person name="Salgado D."/>
            <person name="Pla D."/>
            <person name="Sanz L."/>
            <person name="Hyder A.S."/>
            <person name="Ribeiro J.M."/>
            <person name="Arntzen J.W."/>
            <person name="van den Thillart G.E."/>
            <person name="Boetzer M."/>
            <person name="Pirovano W."/>
            <person name="Dirks R.P."/>
            <person name="Spaink H.P."/>
            <person name="Duboule D."/>
            <person name="McGlinn E."/>
            <person name="Kini R.M."/>
            <person name="Richardson M.K."/>
        </authorList>
    </citation>
    <scope>NUCLEOTIDE SEQUENCE</scope>
    <source>
        <tissue evidence="2">Blood</tissue>
    </source>
</reference>
<gene>
    <name evidence="2" type="ORF">L345_18268</name>
</gene>
<dbReference type="AlphaFoldDB" id="V8N3B5"/>
<dbReference type="OrthoDB" id="185455at2759"/>
<dbReference type="Pfam" id="PF07574">
    <property type="entry name" value="SMC_Nse1"/>
    <property type="match status" value="1"/>
</dbReference>
<dbReference type="GO" id="GO:0006310">
    <property type="term" value="P:DNA recombination"/>
    <property type="evidence" value="ECO:0007669"/>
    <property type="project" value="UniProtKB-KW"/>
</dbReference>
<accession>V8N3B5</accession>
<comment type="caution">
    <text evidence="2">The sequence shown here is derived from an EMBL/GenBank/DDBJ whole genome shotgun (WGS) entry which is preliminary data.</text>
</comment>
<sequence>MEIRKGSAEDSGGTYLALVNLAETDITKMASDFSENELELFKKT</sequence>
<keyword evidence="1" id="KW-0808">Transferase</keyword>
<keyword evidence="1" id="KW-0227">DNA damage</keyword>
<evidence type="ECO:0000256" key="1">
    <source>
        <dbReference type="RuleBase" id="RU368018"/>
    </source>
</evidence>
<dbReference type="GO" id="GO:0006281">
    <property type="term" value="P:DNA repair"/>
    <property type="evidence" value="ECO:0007669"/>
    <property type="project" value="UniProtKB-UniRule"/>
</dbReference>
<dbReference type="GO" id="GO:0030915">
    <property type="term" value="C:Smc5-Smc6 complex"/>
    <property type="evidence" value="ECO:0007669"/>
    <property type="project" value="UniProtKB-UniRule"/>
</dbReference>
<feature type="non-terminal residue" evidence="2">
    <location>
        <position position="1"/>
    </location>
</feature>
<keyword evidence="1" id="KW-0863">Zinc-finger</keyword>
<dbReference type="Proteomes" id="UP000018936">
    <property type="component" value="Unassembled WGS sequence"/>
</dbReference>
<evidence type="ECO:0000313" key="3">
    <source>
        <dbReference type="Proteomes" id="UP000018936"/>
    </source>
</evidence>
<dbReference type="GO" id="GO:0005634">
    <property type="term" value="C:nucleus"/>
    <property type="evidence" value="ECO:0007669"/>
    <property type="project" value="UniProtKB-SubCell"/>
</dbReference>